<evidence type="ECO:0000256" key="7">
    <source>
        <dbReference type="ARBA" id="ARBA00023136"/>
    </source>
</evidence>
<dbReference type="GO" id="GO:0016020">
    <property type="term" value="C:membrane"/>
    <property type="evidence" value="ECO:0007669"/>
    <property type="project" value="UniProtKB-SubCell"/>
</dbReference>
<dbReference type="GO" id="GO:0007219">
    <property type="term" value="P:Notch signaling pathway"/>
    <property type="evidence" value="ECO:0007669"/>
    <property type="project" value="UniProtKB-KW"/>
</dbReference>
<evidence type="ECO:0000256" key="6">
    <source>
        <dbReference type="ARBA" id="ARBA00022989"/>
    </source>
</evidence>
<dbReference type="AlphaFoldDB" id="A0ABD6EYP7"/>
<comment type="caution">
    <text evidence="9">The sequence shown here is derived from an EMBL/GenBank/DDBJ whole genome shotgun (WGS) entry which is preliminary data.</text>
</comment>
<accession>A0ABD6EYP7</accession>
<gene>
    <name evidence="9" type="ORF">AB6A40_008536</name>
</gene>
<evidence type="ECO:0000256" key="1">
    <source>
        <dbReference type="ARBA" id="ARBA00004141"/>
    </source>
</evidence>
<evidence type="ECO:0000313" key="9">
    <source>
        <dbReference type="EMBL" id="MFH4981827.1"/>
    </source>
</evidence>
<reference evidence="9 10" key="1">
    <citation type="submission" date="2024-08" db="EMBL/GenBank/DDBJ databases">
        <title>Gnathostoma spinigerum genome.</title>
        <authorList>
            <person name="Gonzalez-Bertolin B."/>
            <person name="Monzon S."/>
            <person name="Zaballos A."/>
            <person name="Jimenez P."/>
            <person name="Dekumyoy P."/>
            <person name="Varona S."/>
            <person name="Cuesta I."/>
            <person name="Sumanam S."/>
            <person name="Adisakwattana P."/>
            <person name="Gasser R.B."/>
            <person name="Hernandez-Gonzalez A."/>
            <person name="Young N.D."/>
            <person name="Perteguer M.J."/>
        </authorList>
    </citation>
    <scope>NUCLEOTIDE SEQUENCE [LARGE SCALE GENOMIC DNA]</scope>
    <source>
        <strain evidence="9">AL3</strain>
        <tissue evidence="9">Liver</tissue>
    </source>
</reference>
<feature type="transmembrane region" description="Helical" evidence="8">
    <location>
        <begin position="20"/>
        <end position="44"/>
    </location>
</feature>
<dbReference type="InterPro" id="IPR019379">
    <property type="entry name" value="Gamma_Secretase_Asp_P_PEN2"/>
</dbReference>
<evidence type="ECO:0000256" key="2">
    <source>
        <dbReference type="ARBA" id="ARBA00009607"/>
    </source>
</evidence>
<keyword evidence="5" id="KW-0914">Notch signaling pathway</keyword>
<dbReference type="PANTHER" id="PTHR16318">
    <property type="entry name" value="GAMMA-SECRETASE SUBUNIT PEN-2"/>
    <property type="match status" value="1"/>
</dbReference>
<keyword evidence="4 8" id="KW-0812">Transmembrane</keyword>
<keyword evidence="7 8" id="KW-0472">Membrane</keyword>
<dbReference type="Pfam" id="PF10251">
    <property type="entry name" value="PEN-2"/>
    <property type="match status" value="1"/>
</dbReference>
<organism evidence="9 10">
    <name type="scientific">Gnathostoma spinigerum</name>
    <dbReference type="NCBI Taxonomy" id="75299"/>
    <lineage>
        <taxon>Eukaryota</taxon>
        <taxon>Metazoa</taxon>
        <taxon>Ecdysozoa</taxon>
        <taxon>Nematoda</taxon>
        <taxon>Chromadorea</taxon>
        <taxon>Rhabditida</taxon>
        <taxon>Spirurina</taxon>
        <taxon>Gnathostomatomorpha</taxon>
        <taxon>Gnathostomatoidea</taxon>
        <taxon>Gnathostomatidae</taxon>
        <taxon>Gnathostoma</taxon>
    </lineage>
</organism>
<dbReference type="EMBL" id="JBGFUD010007962">
    <property type="protein sequence ID" value="MFH4981827.1"/>
    <property type="molecule type" value="Genomic_DNA"/>
</dbReference>
<comment type="subcellular location">
    <subcellularLocation>
        <location evidence="1">Membrane</location>
        <topology evidence="1">Multi-pass membrane protein</topology>
    </subcellularLocation>
</comment>
<feature type="transmembrane region" description="Helical" evidence="8">
    <location>
        <begin position="56"/>
        <end position="78"/>
    </location>
</feature>
<evidence type="ECO:0000256" key="4">
    <source>
        <dbReference type="ARBA" id="ARBA00022692"/>
    </source>
</evidence>
<dbReference type="Proteomes" id="UP001608902">
    <property type="component" value="Unassembled WGS sequence"/>
</dbReference>
<proteinExistence type="inferred from homology"/>
<dbReference type="PANTHER" id="PTHR16318:SF0">
    <property type="entry name" value="GAMMA-SECRETASE SUBUNIT PEN-2"/>
    <property type="match status" value="1"/>
</dbReference>
<comment type="similarity">
    <text evidence="2">Belongs to the PEN-2 family.</text>
</comment>
<keyword evidence="10" id="KW-1185">Reference proteome</keyword>
<evidence type="ECO:0000256" key="3">
    <source>
        <dbReference type="ARBA" id="ARBA00018306"/>
    </source>
</evidence>
<protein>
    <recommendedName>
        <fullName evidence="3">Gamma-secretase subunit PEN-2</fullName>
    </recommendedName>
</protein>
<evidence type="ECO:0000256" key="8">
    <source>
        <dbReference type="SAM" id="Phobius"/>
    </source>
</evidence>
<evidence type="ECO:0000256" key="5">
    <source>
        <dbReference type="ARBA" id="ARBA00022976"/>
    </source>
</evidence>
<name>A0ABD6EYP7_9BILA</name>
<keyword evidence="6 8" id="KW-1133">Transmembrane helix</keyword>
<evidence type="ECO:0000313" key="10">
    <source>
        <dbReference type="Proteomes" id="UP001608902"/>
    </source>
</evidence>
<sequence length="101" mass="11941">MDLSRISEADRLKLCRQYFLIGIALLPFVWVVNVVCFFNYAFIAKPFPTQNQIRKYTLLSILGSLLWIFIVAGWQVFFQIERAKGYEWTDRISFTFPMGYV</sequence>